<evidence type="ECO:0000313" key="1">
    <source>
        <dbReference type="EMBL" id="GAI46292.1"/>
    </source>
</evidence>
<comment type="caution">
    <text evidence="1">The sequence shown here is derived from an EMBL/GenBank/DDBJ whole genome shotgun (WGS) entry which is preliminary data.</text>
</comment>
<dbReference type="AlphaFoldDB" id="X1NQH3"/>
<feature type="non-terminal residue" evidence="1">
    <location>
        <position position="104"/>
    </location>
</feature>
<proteinExistence type="predicted"/>
<organism evidence="1">
    <name type="scientific">marine sediment metagenome</name>
    <dbReference type="NCBI Taxonomy" id="412755"/>
    <lineage>
        <taxon>unclassified sequences</taxon>
        <taxon>metagenomes</taxon>
        <taxon>ecological metagenomes</taxon>
    </lineage>
</organism>
<gene>
    <name evidence="1" type="ORF">S06H3_43586</name>
</gene>
<dbReference type="EMBL" id="BARV01027045">
    <property type="protein sequence ID" value="GAI46292.1"/>
    <property type="molecule type" value="Genomic_DNA"/>
</dbReference>
<accession>X1NQH3</accession>
<name>X1NQH3_9ZZZZ</name>
<sequence length="104" mass="12177">MGSLEIQQTQNLQTRQEFKLIARLEQSNLLEMPEEEFNKLIGEVENNPLFKSLYQESKIIHCQRYPRTDISSSFYQLNEEIAADTSTLDVESLLLNKEDIVRQI</sequence>
<reference evidence="1" key="1">
    <citation type="journal article" date="2014" name="Front. Microbiol.">
        <title>High frequency of phylogenetically diverse reductive dehalogenase-homologous genes in deep subseafloor sedimentary metagenomes.</title>
        <authorList>
            <person name="Kawai M."/>
            <person name="Futagami T."/>
            <person name="Toyoda A."/>
            <person name="Takaki Y."/>
            <person name="Nishi S."/>
            <person name="Hori S."/>
            <person name="Arai W."/>
            <person name="Tsubouchi T."/>
            <person name="Morono Y."/>
            <person name="Uchiyama I."/>
            <person name="Ito T."/>
            <person name="Fujiyama A."/>
            <person name="Inagaki F."/>
            <person name="Takami H."/>
        </authorList>
    </citation>
    <scope>NUCLEOTIDE SEQUENCE</scope>
    <source>
        <strain evidence="1">Expedition CK06-06</strain>
    </source>
</reference>
<protein>
    <submittedName>
        <fullName evidence="1">Uncharacterized protein</fullName>
    </submittedName>
</protein>